<feature type="region of interest" description="Disordered" evidence="1">
    <location>
        <begin position="92"/>
        <end position="144"/>
    </location>
</feature>
<sequence length="144" mass="15904">MALIPLKVSHGRNVTSRNSKIILISFILDCLEIFQAYCHKPLYPKRHQGDSSPPPTSRPPEINMAQKTTSLIINAIDDFIDELGFSPYDVSPSPAVPLPLNIKKRRNTGRFSDGTPDRIPFMRSDSISSTQSDQSISSNSSSST</sequence>
<gene>
    <name evidence="2" type="ORF">FJTKL_12288</name>
</gene>
<evidence type="ECO:0000313" key="3">
    <source>
        <dbReference type="Proteomes" id="UP001600888"/>
    </source>
</evidence>
<comment type="caution">
    <text evidence="2">The sequence shown here is derived from an EMBL/GenBank/DDBJ whole genome shotgun (WGS) entry which is preliminary data.</text>
</comment>
<reference evidence="2 3" key="1">
    <citation type="submission" date="2024-03" db="EMBL/GenBank/DDBJ databases">
        <title>A high-quality draft genome sequence of Diaporthe vaccinii, a causative agent of upright dieback and viscid rot disease in cranberry plants.</title>
        <authorList>
            <person name="Sarrasin M."/>
            <person name="Lang B.F."/>
            <person name="Burger G."/>
        </authorList>
    </citation>
    <scope>NUCLEOTIDE SEQUENCE [LARGE SCALE GENOMIC DNA]</scope>
    <source>
        <strain evidence="2 3">IS7</strain>
    </source>
</reference>
<protein>
    <submittedName>
        <fullName evidence="2">Uncharacterized protein</fullName>
    </submittedName>
</protein>
<organism evidence="2 3">
    <name type="scientific">Diaporthe vaccinii</name>
    <dbReference type="NCBI Taxonomy" id="105482"/>
    <lineage>
        <taxon>Eukaryota</taxon>
        <taxon>Fungi</taxon>
        <taxon>Dikarya</taxon>
        <taxon>Ascomycota</taxon>
        <taxon>Pezizomycotina</taxon>
        <taxon>Sordariomycetes</taxon>
        <taxon>Sordariomycetidae</taxon>
        <taxon>Diaporthales</taxon>
        <taxon>Diaporthaceae</taxon>
        <taxon>Diaporthe</taxon>
        <taxon>Diaporthe eres species complex</taxon>
    </lineage>
</organism>
<accession>A0ABR4EE94</accession>
<dbReference type="EMBL" id="JBAWTH010000063">
    <property type="protein sequence ID" value="KAL2280776.1"/>
    <property type="molecule type" value="Genomic_DNA"/>
</dbReference>
<dbReference type="Proteomes" id="UP001600888">
    <property type="component" value="Unassembled WGS sequence"/>
</dbReference>
<evidence type="ECO:0000313" key="2">
    <source>
        <dbReference type="EMBL" id="KAL2280776.1"/>
    </source>
</evidence>
<evidence type="ECO:0000256" key="1">
    <source>
        <dbReference type="SAM" id="MobiDB-lite"/>
    </source>
</evidence>
<name>A0ABR4EE94_9PEZI</name>
<feature type="compositionally biased region" description="Low complexity" evidence="1">
    <location>
        <begin position="124"/>
        <end position="144"/>
    </location>
</feature>
<keyword evidence="3" id="KW-1185">Reference proteome</keyword>
<proteinExistence type="predicted"/>